<dbReference type="PIRSF" id="PIRSF000535">
    <property type="entry name" value="1PFK/6PFK/LacC"/>
    <property type="match status" value="1"/>
</dbReference>
<dbReference type="SUPFAM" id="SSF53613">
    <property type="entry name" value="Ribokinase-like"/>
    <property type="match status" value="1"/>
</dbReference>
<evidence type="ECO:0000256" key="5">
    <source>
        <dbReference type="ARBA" id="ARBA00022840"/>
    </source>
</evidence>
<dbReference type="InterPro" id="IPR022463">
    <property type="entry name" value="1-PFruKinase"/>
</dbReference>
<dbReference type="InterPro" id="IPR002173">
    <property type="entry name" value="Carboh/pur_kinase_PfkB_CS"/>
</dbReference>
<dbReference type="InterPro" id="IPR011611">
    <property type="entry name" value="PfkB_dom"/>
</dbReference>
<comment type="catalytic activity">
    <reaction evidence="7">
        <text>D-tagatofuranose 6-phosphate + ATP = D-tagatofuranose 1,6-bisphosphate + ADP + H(+)</text>
        <dbReference type="Rhea" id="RHEA:12420"/>
        <dbReference type="ChEBI" id="CHEBI:15378"/>
        <dbReference type="ChEBI" id="CHEBI:30616"/>
        <dbReference type="ChEBI" id="CHEBI:58694"/>
        <dbReference type="ChEBI" id="CHEBI:58695"/>
        <dbReference type="ChEBI" id="CHEBI:456216"/>
        <dbReference type="EC" id="2.7.1.144"/>
    </reaction>
</comment>
<keyword evidence="5 7" id="KW-0067">ATP-binding</keyword>
<dbReference type="Pfam" id="PF00294">
    <property type="entry name" value="PfkB"/>
    <property type="match status" value="1"/>
</dbReference>
<evidence type="ECO:0000256" key="2">
    <source>
        <dbReference type="ARBA" id="ARBA00022679"/>
    </source>
</evidence>
<keyword evidence="2 7" id="KW-0808">Transferase</keyword>
<accession>A0ABY7WQ58</accession>
<evidence type="ECO:0000313" key="10">
    <source>
        <dbReference type="EMBL" id="WDF81904.1"/>
    </source>
</evidence>
<keyword evidence="4 8" id="KW-0418">Kinase</keyword>
<evidence type="ECO:0000256" key="7">
    <source>
        <dbReference type="PIRNR" id="PIRNR000535"/>
    </source>
</evidence>
<reference evidence="10 11" key="1">
    <citation type="submission" date="2023-02" db="EMBL/GenBank/DDBJ databases">
        <title>Genome sequence of Lacticaseibacillus sp. KACC 23028.</title>
        <authorList>
            <person name="Kim S."/>
            <person name="Heo J."/>
            <person name="Kwon S.-W."/>
        </authorList>
    </citation>
    <scope>NUCLEOTIDE SEQUENCE [LARGE SCALE GENOMIC DNA]</scope>
    <source>
        <strain evidence="10 11">KACC 23028</strain>
    </source>
</reference>
<gene>
    <name evidence="10" type="primary">pfkB</name>
    <name evidence="10" type="ORF">PQ472_08190</name>
</gene>
<proteinExistence type="inferred from homology"/>
<dbReference type="Gene3D" id="3.40.1190.20">
    <property type="match status" value="1"/>
</dbReference>
<comment type="catalytic activity">
    <reaction evidence="6 8">
        <text>beta-D-fructose 1-phosphate + ATP = beta-D-fructose 1,6-bisphosphate + ADP + H(+)</text>
        <dbReference type="Rhea" id="RHEA:14213"/>
        <dbReference type="ChEBI" id="CHEBI:15378"/>
        <dbReference type="ChEBI" id="CHEBI:30616"/>
        <dbReference type="ChEBI" id="CHEBI:32966"/>
        <dbReference type="ChEBI" id="CHEBI:138881"/>
        <dbReference type="ChEBI" id="CHEBI:456216"/>
        <dbReference type="EC" id="2.7.1.56"/>
    </reaction>
</comment>
<dbReference type="NCBIfam" id="TIGR03168">
    <property type="entry name" value="1-PFK"/>
    <property type="match status" value="1"/>
</dbReference>
<dbReference type="InterPro" id="IPR029056">
    <property type="entry name" value="Ribokinase-like"/>
</dbReference>
<evidence type="ECO:0000256" key="4">
    <source>
        <dbReference type="ARBA" id="ARBA00022777"/>
    </source>
</evidence>
<dbReference type="EMBL" id="CP117884">
    <property type="protein sequence ID" value="WDF81904.1"/>
    <property type="molecule type" value="Genomic_DNA"/>
</dbReference>
<keyword evidence="11" id="KW-1185">Reference proteome</keyword>
<evidence type="ECO:0000313" key="11">
    <source>
        <dbReference type="Proteomes" id="UP001220377"/>
    </source>
</evidence>
<organism evidence="10 11">
    <name type="scientific">Lacticaseibacillus pabuli</name>
    <dbReference type="NCBI Taxonomy" id="3025672"/>
    <lineage>
        <taxon>Bacteria</taxon>
        <taxon>Bacillati</taxon>
        <taxon>Bacillota</taxon>
        <taxon>Bacilli</taxon>
        <taxon>Lactobacillales</taxon>
        <taxon>Lactobacillaceae</taxon>
        <taxon>Lacticaseibacillus</taxon>
    </lineage>
</organism>
<keyword evidence="3 7" id="KW-0547">Nucleotide-binding</keyword>
<evidence type="ECO:0000259" key="9">
    <source>
        <dbReference type="Pfam" id="PF00294"/>
    </source>
</evidence>
<dbReference type="GO" id="GO:0008662">
    <property type="term" value="F:1-phosphofructokinase activity"/>
    <property type="evidence" value="ECO:0007669"/>
    <property type="project" value="UniProtKB-EC"/>
</dbReference>
<comment type="pathway">
    <text evidence="7">Carbohydrate metabolism; D-tagatose 6-phosphate degradation; D-glyceraldehyde 3-phosphate and glycerone phosphate from D-tagatose 6-phosphate: step 1/2.</text>
</comment>
<dbReference type="PANTHER" id="PTHR46566:SF1">
    <property type="entry name" value="1-PHOSPHOFRUCTOKINASE"/>
    <property type="match status" value="1"/>
</dbReference>
<keyword evidence="7" id="KW-0423">Lactose metabolism</keyword>
<evidence type="ECO:0000256" key="1">
    <source>
        <dbReference type="ARBA" id="ARBA00005380"/>
    </source>
</evidence>
<protein>
    <recommendedName>
        <fullName evidence="7">Tagatose-6-phosphate kinase</fullName>
        <ecNumber evidence="7">2.7.1.144</ecNumber>
    </recommendedName>
</protein>
<dbReference type="InterPro" id="IPR017583">
    <property type="entry name" value="Tagatose/fructose_Pkinase"/>
</dbReference>
<dbReference type="CDD" id="cd01164">
    <property type="entry name" value="FruK_PfkB_like"/>
    <property type="match status" value="1"/>
</dbReference>
<comment type="similarity">
    <text evidence="7">Belongs to the carbohydrate kinase PfkB family. LacC subfamily.</text>
</comment>
<dbReference type="Proteomes" id="UP001220377">
    <property type="component" value="Chromosome"/>
</dbReference>
<dbReference type="PROSITE" id="PS00584">
    <property type="entry name" value="PFKB_KINASES_2"/>
    <property type="match status" value="1"/>
</dbReference>
<dbReference type="EC" id="2.7.1.144" evidence="7"/>
<evidence type="ECO:0000256" key="3">
    <source>
        <dbReference type="ARBA" id="ARBA00022741"/>
    </source>
</evidence>
<evidence type="ECO:0000256" key="8">
    <source>
        <dbReference type="RuleBase" id="RU369061"/>
    </source>
</evidence>
<dbReference type="RefSeq" id="WP_274258988.1">
    <property type="nucleotide sequence ID" value="NZ_CP117884.1"/>
</dbReference>
<name>A0ABY7WQ58_9LACO</name>
<dbReference type="PANTHER" id="PTHR46566">
    <property type="entry name" value="1-PHOSPHOFRUCTOKINASE-RELATED"/>
    <property type="match status" value="1"/>
</dbReference>
<comment type="similarity">
    <text evidence="1">Belongs to the carbohydrate kinase pfkB family.</text>
</comment>
<sequence>MIYSVTINPAIDYVIGLPNLELGLVNRLESAIKLPGGKGINVSRVLKELNIPTTAWGFTGGFTGKFLEYSLNELGLSCDFTRIAGDTRVNVKLKSQTETELNAPGPHISAIEIDAFRAKFAKLRPGDVVVMAGSIPAGLPESFYRDLIPLIREHGAEFVIDTTGKALRDTLPLEPLVVKPNHHELADLFGDPEYPNIQATVKAGRKLLKMGAKHVLISMAGAGALLITQDKAWHGTAAKDTVKNSVGAGDSMLAGFTGTFAETGDELLSFKRSLACGSATAFSTDLATAAKIKQVEATINIEEVKEN</sequence>
<comment type="function">
    <text evidence="8">Catalyzes the ATP-dependent phosphorylation of fructose-l-phosphate to fructose-l,6-bisphosphate.</text>
</comment>
<dbReference type="NCBIfam" id="TIGR03828">
    <property type="entry name" value="pfkB"/>
    <property type="match status" value="1"/>
</dbReference>
<evidence type="ECO:0000256" key="6">
    <source>
        <dbReference type="ARBA" id="ARBA00047745"/>
    </source>
</evidence>
<feature type="domain" description="Carbohydrate kinase PfkB" evidence="9">
    <location>
        <begin position="25"/>
        <end position="284"/>
    </location>
</feature>